<dbReference type="HOGENOM" id="CLU_3250528_0_0_9"/>
<accession>G7W653</accession>
<evidence type="ECO:0000313" key="2">
    <source>
        <dbReference type="Proteomes" id="UP000006346"/>
    </source>
</evidence>
<dbReference type="KEGG" id="dor:Desor_2107"/>
<sequence>MSRGININLFLRAGSTISEAREEFVGSDAELVELYRFVTKGF</sequence>
<reference evidence="2" key="1">
    <citation type="submission" date="2011-11" db="EMBL/GenBank/DDBJ databases">
        <title>Complete sequence of Desulfosporosinus orientis DSM 765.</title>
        <authorList>
            <person name="Lucas S."/>
            <person name="Han J."/>
            <person name="Lapidus A."/>
            <person name="Cheng J.-F."/>
            <person name="Goodwin L."/>
            <person name="Pitluck S."/>
            <person name="Peters L."/>
            <person name="Ovchinnikova G."/>
            <person name="Teshima H."/>
            <person name="Detter J.C."/>
            <person name="Han C."/>
            <person name="Tapia R."/>
            <person name="Land M."/>
            <person name="Hauser L."/>
            <person name="Kyrpides N."/>
            <person name="Ivanova N."/>
            <person name="Pagani I."/>
            <person name="Pester M."/>
            <person name="Spring S."/>
            <person name="Ollivier B."/>
            <person name="Rattei T."/>
            <person name="Klenk H.-P."/>
            <person name="Wagner M."/>
            <person name="Loy A."/>
            <person name="Woyke T."/>
        </authorList>
    </citation>
    <scope>NUCLEOTIDE SEQUENCE [LARGE SCALE GENOMIC DNA]</scope>
    <source>
        <strain evidence="2">ATCC 19365 / DSM 765 / NCIMB 8382 / VKM B-1628</strain>
    </source>
</reference>
<dbReference type="EMBL" id="CP003108">
    <property type="protein sequence ID" value="AET67715.1"/>
    <property type="molecule type" value="Genomic_DNA"/>
</dbReference>
<dbReference type="Proteomes" id="UP000006346">
    <property type="component" value="Chromosome"/>
</dbReference>
<protein>
    <submittedName>
        <fullName evidence="1">Uncharacterized protein</fullName>
    </submittedName>
</protein>
<keyword evidence="2" id="KW-1185">Reference proteome</keyword>
<evidence type="ECO:0000313" key="1">
    <source>
        <dbReference type="EMBL" id="AET67715.1"/>
    </source>
</evidence>
<gene>
    <name evidence="1" type="ordered locus">Desor_2107</name>
</gene>
<dbReference type="AlphaFoldDB" id="G7W653"/>
<proteinExistence type="predicted"/>
<name>G7W653_DESOD</name>
<organism evidence="1 2">
    <name type="scientific">Desulfosporosinus orientis (strain ATCC 19365 / DSM 765 / NCIMB 8382 / VKM B-1628 / Singapore I)</name>
    <name type="common">Desulfotomaculum orientis</name>
    <dbReference type="NCBI Taxonomy" id="768706"/>
    <lineage>
        <taxon>Bacteria</taxon>
        <taxon>Bacillati</taxon>
        <taxon>Bacillota</taxon>
        <taxon>Clostridia</taxon>
        <taxon>Eubacteriales</taxon>
        <taxon>Desulfitobacteriaceae</taxon>
        <taxon>Desulfosporosinus</taxon>
    </lineage>
</organism>
<reference evidence="1 2" key="2">
    <citation type="journal article" date="2012" name="J. Bacteriol.">
        <title>Complete genome sequences of Desulfosporosinus orientis DSM765T, Desulfosporosinus youngiae DSM17734T, Desulfosporosinus meridiei DSM13257T, and Desulfosporosinus acidiphilus DSM22704T.</title>
        <authorList>
            <person name="Pester M."/>
            <person name="Brambilla E."/>
            <person name="Alazard D."/>
            <person name="Rattei T."/>
            <person name="Weinmaier T."/>
            <person name="Han J."/>
            <person name="Lucas S."/>
            <person name="Lapidus A."/>
            <person name="Cheng J.F."/>
            <person name="Goodwin L."/>
            <person name="Pitluck S."/>
            <person name="Peters L."/>
            <person name="Ovchinnikova G."/>
            <person name="Teshima H."/>
            <person name="Detter J.C."/>
            <person name="Han C.S."/>
            <person name="Tapia R."/>
            <person name="Land M.L."/>
            <person name="Hauser L."/>
            <person name="Kyrpides N.C."/>
            <person name="Ivanova N.N."/>
            <person name="Pagani I."/>
            <person name="Huntmann M."/>
            <person name="Wei C.L."/>
            <person name="Davenport K.W."/>
            <person name="Daligault H."/>
            <person name="Chain P.S."/>
            <person name="Chen A."/>
            <person name="Mavromatis K."/>
            <person name="Markowitz V."/>
            <person name="Szeto E."/>
            <person name="Mikhailova N."/>
            <person name="Pati A."/>
            <person name="Wagner M."/>
            <person name="Woyke T."/>
            <person name="Ollivier B."/>
            <person name="Klenk H.P."/>
            <person name="Spring S."/>
            <person name="Loy A."/>
        </authorList>
    </citation>
    <scope>NUCLEOTIDE SEQUENCE [LARGE SCALE GENOMIC DNA]</scope>
    <source>
        <strain evidence="2">ATCC 19365 / DSM 765 / NCIMB 8382 / VKM B-1628</strain>
    </source>
</reference>